<evidence type="ECO:0000256" key="1">
    <source>
        <dbReference type="ARBA" id="ARBA00022737"/>
    </source>
</evidence>
<dbReference type="InterPro" id="IPR011990">
    <property type="entry name" value="TPR-like_helical_dom_sf"/>
</dbReference>
<comment type="caution">
    <text evidence="4">The sequence shown here is derived from an EMBL/GenBank/DDBJ whole genome shotgun (WGS) entry which is preliminary data.</text>
</comment>
<proteinExistence type="predicted"/>
<dbReference type="Proteomes" id="UP001218246">
    <property type="component" value="Unassembled WGS sequence"/>
</dbReference>
<sequence length="501" mass="57920">MGKKQQIEEEKGQVITFHQSSQYFYEKGMKAYRRSNLDDAIKYLQRAADMNQDPFVLCQLASALSEAGQYYESNRLFKKVMRLDESMTECYYYLANNFAFLGLFQQAKNYAERYLEAEKDGEFREETFELLDIIAIEDEEEEFAAEDELILMQEQANLLIRGGHLEEAIHTLENVLADYPEFWSAHNNLAIVHFQLGQVEEAMRILNHVLEQNPGNLHALCNSLILLYSIGRREQAERLADQLENVHPILLEQRFKLANTLATVGRFQAAYVMFKSLKKNGYEGDTSFHYWFAYAAHMVGDTTLAQKLWERVVEALPDREGKEPWRPTTFTNGNQAALLGQLLVSFKEATTIEEKMLALYLMNELNIDEKAQVFLDIAEESEQDVICNWALYLYSEVTGEAMPQVAHGFAHCAHIAHLLYHHTEKDDMLIEECLQRWFRIFTSYQENSYGNAVAWSAAIEYIVRGDLKENMTQAEIGHMYNVSVSTVRKYVQAVKKMEANN</sequence>
<keyword evidence="1" id="KW-0677">Repeat</keyword>
<evidence type="ECO:0000313" key="5">
    <source>
        <dbReference type="Proteomes" id="UP001218246"/>
    </source>
</evidence>
<keyword evidence="2 3" id="KW-0802">TPR repeat</keyword>
<reference evidence="4 5" key="1">
    <citation type="submission" date="2023-04" db="EMBL/GenBank/DDBJ databases">
        <title>Ectobacillus antri isolated from activated sludge.</title>
        <authorList>
            <person name="Yan P."/>
            <person name="Liu X."/>
        </authorList>
    </citation>
    <scope>NUCLEOTIDE SEQUENCE [LARGE SCALE GENOMIC DNA]</scope>
    <source>
        <strain evidence="4 5">C18H</strain>
    </source>
</reference>
<organism evidence="4 5">
    <name type="scientific">Ectobacillus antri</name>
    <dbReference type="NCBI Taxonomy" id="2486280"/>
    <lineage>
        <taxon>Bacteria</taxon>
        <taxon>Bacillati</taxon>
        <taxon>Bacillota</taxon>
        <taxon>Bacilli</taxon>
        <taxon>Bacillales</taxon>
        <taxon>Bacillaceae</taxon>
        <taxon>Ectobacillus</taxon>
    </lineage>
</organism>
<dbReference type="PROSITE" id="PS50005">
    <property type="entry name" value="TPR"/>
    <property type="match status" value="2"/>
</dbReference>
<dbReference type="PANTHER" id="PTHR45586">
    <property type="entry name" value="TPR REPEAT-CONTAINING PROTEIN PA4667"/>
    <property type="match status" value="1"/>
</dbReference>
<dbReference type="PANTHER" id="PTHR45586:SF1">
    <property type="entry name" value="LIPOPOLYSACCHARIDE ASSEMBLY PROTEIN B"/>
    <property type="match status" value="1"/>
</dbReference>
<dbReference type="Gene3D" id="1.25.40.10">
    <property type="entry name" value="Tetratricopeptide repeat domain"/>
    <property type="match status" value="2"/>
</dbReference>
<dbReference type="SMART" id="SM00028">
    <property type="entry name" value="TPR"/>
    <property type="match status" value="4"/>
</dbReference>
<gene>
    <name evidence="4" type="ORF">P6P90_11630</name>
</gene>
<accession>A0ABT6H7M9</accession>
<feature type="repeat" description="TPR" evidence="3">
    <location>
        <begin position="21"/>
        <end position="54"/>
    </location>
</feature>
<evidence type="ECO:0000256" key="2">
    <source>
        <dbReference type="ARBA" id="ARBA00022803"/>
    </source>
</evidence>
<dbReference type="Pfam" id="PF14559">
    <property type="entry name" value="TPR_19"/>
    <property type="match status" value="1"/>
</dbReference>
<dbReference type="InterPro" id="IPR051012">
    <property type="entry name" value="CellSynth/LPSAsmb/PSIAsmb"/>
</dbReference>
<evidence type="ECO:0000256" key="3">
    <source>
        <dbReference type="PROSITE-ProRule" id="PRU00339"/>
    </source>
</evidence>
<dbReference type="SUPFAM" id="SSF48452">
    <property type="entry name" value="TPR-like"/>
    <property type="match status" value="2"/>
</dbReference>
<name>A0ABT6H7M9_9BACI</name>
<dbReference type="InterPro" id="IPR019734">
    <property type="entry name" value="TPR_rpt"/>
</dbReference>
<evidence type="ECO:0000313" key="4">
    <source>
        <dbReference type="EMBL" id="MDG5754617.1"/>
    </source>
</evidence>
<dbReference type="EMBL" id="JARULN010000010">
    <property type="protein sequence ID" value="MDG5754617.1"/>
    <property type="molecule type" value="Genomic_DNA"/>
</dbReference>
<feature type="repeat" description="TPR" evidence="3">
    <location>
        <begin position="183"/>
        <end position="216"/>
    </location>
</feature>
<protein>
    <submittedName>
        <fullName evidence="4">Tetratricopeptide repeat protein</fullName>
    </submittedName>
</protein>
<keyword evidence="5" id="KW-1185">Reference proteome</keyword>
<dbReference type="RefSeq" id="WP_278018206.1">
    <property type="nucleotide sequence ID" value="NZ_JARRRY010000006.1"/>
</dbReference>